<evidence type="ECO:0000313" key="2">
    <source>
        <dbReference type="Proteomes" id="UP001281147"/>
    </source>
</evidence>
<keyword evidence="2" id="KW-1185">Reference proteome</keyword>
<sequence length="372" mass="42043">MLDHNSNLEVCIRRFGSETPYTEYEAPPGSPLHTGSSRERYIEAIANERFEIVTVLRPQFTFKKHIHIKVDTEIDNGALWVTDYLKSSSKKRGKPLETYLDATNILSDGTWKTLGFTFGELYQNEDCDQSRSEAAEEASKRGKIEVSFQRGKVTERKVGANEEWVDFPNLSMETSKRVAIDHGKSHGLQPLDLGTGEPPETWQDWEPAKGKAGEEVTFTFFYTSRMILELKKILPTTTLATPKPCARSMPLVDAALASVGKKRNQPQKYIEITDDKDDEEPLPNKKIKTEPAEPHRTNVIVLDDELSTSKETKTEPGTASLPTQRDNSGLLTTIATTSRTKQTSKEKEKARILLQLDEIKLERRLMELEEEG</sequence>
<protein>
    <submittedName>
        <fullName evidence="1">Uncharacterized protein</fullName>
    </submittedName>
</protein>
<evidence type="ECO:0000313" key="1">
    <source>
        <dbReference type="EMBL" id="KAK3698989.1"/>
    </source>
</evidence>
<proteinExistence type="predicted"/>
<dbReference type="EMBL" id="JAUTXU010000203">
    <property type="protein sequence ID" value="KAK3698989.1"/>
    <property type="molecule type" value="Genomic_DNA"/>
</dbReference>
<reference evidence="1" key="1">
    <citation type="submission" date="2023-07" db="EMBL/GenBank/DDBJ databases">
        <title>Black Yeasts Isolated from many extreme environments.</title>
        <authorList>
            <person name="Coleine C."/>
            <person name="Stajich J.E."/>
            <person name="Selbmann L."/>
        </authorList>
    </citation>
    <scope>NUCLEOTIDE SEQUENCE</scope>
    <source>
        <strain evidence="1">CCFEE 5714</strain>
    </source>
</reference>
<comment type="caution">
    <text evidence="1">The sequence shown here is derived from an EMBL/GenBank/DDBJ whole genome shotgun (WGS) entry which is preliminary data.</text>
</comment>
<accession>A0ACC3MMW8</accession>
<gene>
    <name evidence="1" type="ORF">LTR37_016680</name>
</gene>
<name>A0ACC3MMW8_9PEZI</name>
<organism evidence="1 2">
    <name type="scientific">Vermiconidia calcicola</name>
    <dbReference type="NCBI Taxonomy" id="1690605"/>
    <lineage>
        <taxon>Eukaryota</taxon>
        <taxon>Fungi</taxon>
        <taxon>Dikarya</taxon>
        <taxon>Ascomycota</taxon>
        <taxon>Pezizomycotina</taxon>
        <taxon>Dothideomycetes</taxon>
        <taxon>Dothideomycetidae</taxon>
        <taxon>Mycosphaerellales</taxon>
        <taxon>Extremaceae</taxon>
        <taxon>Vermiconidia</taxon>
    </lineage>
</organism>
<dbReference type="Proteomes" id="UP001281147">
    <property type="component" value="Unassembled WGS sequence"/>
</dbReference>